<dbReference type="GO" id="GO:0070204">
    <property type="term" value="F:2-succinyl-5-enolpyruvyl-6-hydroxy-3-cyclohexene-1-carboxylic-acid synthase activity"/>
    <property type="evidence" value="ECO:0007669"/>
    <property type="project" value="UniProtKB-EC"/>
</dbReference>
<dbReference type="PANTHER" id="PTHR42916">
    <property type="entry name" value="2-SUCCINYL-5-ENOLPYRUVYL-6-HYDROXY-3-CYCLOHEXENE-1-CARBOXYLATE SYNTHASE"/>
    <property type="match status" value="1"/>
</dbReference>
<keyword evidence="11" id="KW-1185">Reference proteome</keyword>
<comment type="pathway">
    <text evidence="6">Quinol/quinone metabolism; menaquinone biosynthesis.</text>
</comment>
<comment type="cofactor">
    <cofactor evidence="6">
        <name>Mg(2+)</name>
        <dbReference type="ChEBI" id="CHEBI:18420"/>
    </cofactor>
    <cofactor evidence="6">
        <name>Mn(2+)</name>
        <dbReference type="ChEBI" id="CHEBI:29035"/>
    </cofactor>
</comment>
<dbReference type="Gene3D" id="3.40.50.970">
    <property type="match status" value="2"/>
</dbReference>
<name>A0ABW1JG63_9ACTN</name>
<dbReference type="PIRSF" id="PIRSF004983">
    <property type="entry name" value="MenD"/>
    <property type="match status" value="1"/>
</dbReference>
<reference evidence="11" key="1">
    <citation type="journal article" date="2019" name="Int. J. Syst. Evol. Microbiol.">
        <title>The Global Catalogue of Microorganisms (GCM) 10K type strain sequencing project: providing services to taxonomists for standard genome sequencing and annotation.</title>
        <authorList>
            <consortium name="The Broad Institute Genomics Platform"/>
            <consortium name="The Broad Institute Genome Sequencing Center for Infectious Disease"/>
            <person name="Wu L."/>
            <person name="Ma J."/>
        </authorList>
    </citation>
    <scope>NUCLEOTIDE SEQUENCE [LARGE SCALE GENOMIC DNA]</scope>
    <source>
        <strain evidence="11">KACC 14249</strain>
    </source>
</reference>
<accession>A0ABW1JG63</accession>
<dbReference type="InterPro" id="IPR029061">
    <property type="entry name" value="THDP-binding"/>
</dbReference>
<dbReference type="RefSeq" id="WP_345715541.1">
    <property type="nucleotide sequence ID" value="NZ_BAABFP010000002.1"/>
</dbReference>
<dbReference type="CDD" id="cd02009">
    <property type="entry name" value="TPP_SHCHC_synthase"/>
    <property type="match status" value="1"/>
</dbReference>
<keyword evidence="6" id="KW-0474">Menaquinone biosynthesis</keyword>
<comment type="similarity">
    <text evidence="6">Belongs to the TPP enzyme family. MenD subfamily.</text>
</comment>
<feature type="region of interest" description="Disordered" evidence="7">
    <location>
        <begin position="161"/>
        <end position="214"/>
    </location>
</feature>
<comment type="cofactor">
    <cofactor evidence="6">
        <name>thiamine diphosphate</name>
        <dbReference type="ChEBI" id="CHEBI:58937"/>
    </cofactor>
    <text evidence="6">Binds 1 thiamine pyrophosphate per subunit.</text>
</comment>
<dbReference type="InterPro" id="IPR012001">
    <property type="entry name" value="Thiamin_PyroP_enz_TPP-bd_dom"/>
</dbReference>
<dbReference type="HAMAP" id="MF_01659">
    <property type="entry name" value="MenD"/>
    <property type="match status" value="1"/>
</dbReference>
<evidence type="ECO:0000256" key="7">
    <source>
        <dbReference type="SAM" id="MobiDB-lite"/>
    </source>
</evidence>
<keyword evidence="4 6" id="KW-0786">Thiamine pyrophosphate</keyword>
<protein>
    <recommendedName>
        <fullName evidence="6">2-succinyl-5-enolpyruvyl-6-hydroxy-3-cyclohexene-1-carboxylate synthase</fullName>
        <shortName evidence="6">SEPHCHC synthase</shortName>
        <ecNumber evidence="6">2.2.1.9</ecNumber>
    </recommendedName>
    <alternativeName>
        <fullName evidence="6">Menaquinone biosynthesis protein MenD</fullName>
    </alternativeName>
</protein>
<dbReference type="Proteomes" id="UP001596189">
    <property type="component" value="Unassembled WGS sequence"/>
</dbReference>
<evidence type="ECO:0000259" key="9">
    <source>
        <dbReference type="Pfam" id="PF02776"/>
    </source>
</evidence>
<sequence>MNPATACARVLVDELVRHGVREAVLCPGSRSAPLAFALHAADGAGALRLHVRTDERSAAFLALGLAKASGRAVPVVTTSGTAVANLHPAVLEASHASVPLLLLTADRPPELRATGANQTTDQVAIFGSAVRWQHDLGTPDDRPGQAPTWRSVASRAVLAAQGDRGGQPGPVHLNLPFREPLVPDGSPGGAERDGRADGSPWTSAAPQAISTEPIDDDGRRTLVLVGDLPLAGPDWGAAAAEVAQAHGWPVVAEPSSRGARVRALPHGSLLLGSADWLDAHRPERVVVVGRPTLSRAVAALLGHDATDVDLVGPSGPWPDPGARVRRVLPLEALRAPGHHAGVAHPDWLAAWERAGRAVAQAVSPLTADSWPSGLAVAATLLDRLGTDTSLFVGSSNPVRDLDLAGAGGGPLVAASRGLAGIDGCLSTAVGVALAHDRPTYALMGDLTFLHDVAGLVVGPHEPQPNLTVVVVNDDGGGIFTTLEPGAPQHSDAFDRVFGTPHGADLAGFCAGAGVEHVSAQTAEELAAEIGLRPVGLRVVEVRVDRSAHRDLRDRLHQAAASALSDRAGSPAS</sequence>
<dbReference type="SUPFAM" id="SSF52518">
    <property type="entry name" value="Thiamin diphosphate-binding fold (THDP-binding)"/>
    <property type="match status" value="2"/>
</dbReference>
<organism evidence="10 11">
    <name type="scientific">Angustibacter luteus</name>
    <dbReference type="NCBI Taxonomy" id="658456"/>
    <lineage>
        <taxon>Bacteria</taxon>
        <taxon>Bacillati</taxon>
        <taxon>Actinomycetota</taxon>
        <taxon>Actinomycetes</taxon>
        <taxon>Kineosporiales</taxon>
        <taxon>Kineosporiaceae</taxon>
    </lineage>
</organism>
<keyword evidence="5 6" id="KW-0464">Manganese</keyword>
<feature type="compositionally biased region" description="Polar residues" evidence="7">
    <location>
        <begin position="200"/>
        <end position="210"/>
    </location>
</feature>
<keyword evidence="3 6" id="KW-0460">Magnesium</keyword>
<evidence type="ECO:0000256" key="3">
    <source>
        <dbReference type="ARBA" id="ARBA00022842"/>
    </source>
</evidence>
<evidence type="ECO:0000313" key="10">
    <source>
        <dbReference type="EMBL" id="MFC6007778.1"/>
    </source>
</evidence>
<dbReference type="EC" id="2.2.1.9" evidence="6"/>
<evidence type="ECO:0000256" key="6">
    <source>
        <dbReference type="HAMAP-Rule" id="MF_01659"/>
    </source>
</evidence>
<dbReference type="InterPro" id="IPR004433">
    <property type="entry name" value="MenaQ_synth_MenD"/>
</dbReference>
<comment type="function">
    <text evidence="6">Catalyzes the thiamine diphosphate-dependent decarboxylation of 2-oxoglutarate and the subsequent addition of the resulting succinic semialdehyde-thiamine pyrophosphate anion to isochorismate to yield 2-succinyl-5-enolpyruvyl-6-hydroxy-3-cyclohexene-1-carboxylate (SEPHCHC).</text>
</comment>
<evidence type="ECO:0000256" key="5">
    <source>
        <dbReference type="ARBA" id="ARBA00023211"/>
    </source>
</evidence>
<evidence type="ECO:0000256" key="2">
    <source>
        <dbReference type="ARBA" id="ARBA00022723"/>
    </source>
</evidence>
<dbReference type="NCBIfam" id="TIGR00173">
    <property type="entry name" value="menD"/>
    <property type="match status" value="1"/>
</dbReference>
<gene>
    <name evidence="6 10" type="primary">menD</name>
    <name evidence="10" type="ORF">ACFQDO_11625</name>
</gene>
<proteinExistence type="inferred from homology"/>
<feature type="domain" description="Thiamine pyrophosphate enzyme TPP-binding" evidence="8">
    <location>
        <begin position="417"/>
        <end position="529"/>
    </location>
</feature>
<evidence type="ECO:0000256" key="1">
    <source>
        <dbReference type="ARBA" id="ARBA00022679"/>
    </source>
</evidence>
<feature type="domain" description="Thiamine pyrophosphate enzyme N-terminal TPP-binding" evidence="9">
    <location>
        <begin position="8"/>
        <end position="125"/>
    </location>
</feature>
<dbReference type="InterPro" id="IPR011766">
    <property type="entry name" value="TPP_enzyme_TPP-bd"/>
</dbReference>
<evidence type="ECO:0000313" key="11">
    <source>
        <dbReference type="Proteomes" id="UP001596189"/>
    </source>
</evidence>
<evidence type="ECO:0000259" key="8">
    <source>
        <dbReference type="Pfam" id="PF02775"/>
    </source>
</evidence>
<keyword evidence="1 6" id="KW-0808">Transferase</keyword>
<dbReference type="CDD" id="cd07037">
    <property type="entry name" value="TPP_PYR_MenD"/>
    <property type="match status" value="1"/>
</dbReference>
<evidence type="ECO:0000256" key="4">
    <source>
        <dbReference type="ARBA" id="ARBA00023052"/>
    </source>
</evidence>
<keyword evidence="2 6" id="KW-0479">Metal-binding</keyword>
<dbReference type="Gene3D" id="3.40.50.1220">
    <property type="entry name" value="TPP-binding domain"/>
    <property type="match status" value="1"/>
</dbReference>
<comment type="caution">
    <text evidence="10">The sequence shown here is derived from an EMBL/GenBank/DDBJ whole genome shotgun (WGS) entry which is preliminary data.</text>
</comment>
<dbReference type="EMBL" id="JBHSRD010000004">
    <property type="protein sequence ID" value="MFC6007778.1"/>
    <property type="molecule type" value="Genomic_DNA"/>
</dbReference>
<comment type="catalytic activity">
    <reaction evidence="6">
        <text>isochorismate + 2-oxoglutarate + H(+) = 5-enolpyruvoyl-6-hydroxy-2-succinyl-cyclohex-3-ene-1-carboxylate + CO2</text>
        <dbReference type="Rhea" id="RHEA:25593"/>
        <dbReference type="ChEBI" id="CHEBI:15378"/>
        <dbReference type="ChEBI" id="CHEBI:16526"/>
        <dbReference type="ChEBI" id="CHEBI:16810"/>
        <dbReference type="ChEBI" id="CHEBI:29780"/>
        <dbReference type="ChEBI" id="CHEBI:58818"/>
        <dbReference type="EC" id="2.2.1.9"/>
    </reaction>
</comment>
<dbReference type="PANTHER" id="PTHR42916:SF1">
    <property type="entry name" value="PROTEIN PHYLLO, CHLOROPLASTIC"/>
    <property type="match status" value="1"/>
</dbReference>
<comment type="subunit">
    <text evidence="6">Homodimer.</text>
</comment>
<comment type="pathway">
    <text evidence="6">Quinol/quinone metabolism; 1,4-dihydroxy-2-naphthoate biosynthesis; 1,4-dihydroxy-2-naphthoate from chorismate: step 2/7.</text>
</comment>
<dbReference type="Pfam" id="PF02776">
    <property type="entry name" value="TPP_enzyme_N"/>
    <property type="match status" value="1"/>
</dbReference>
<dbReference type="Pfam" id="PF02775">
    <property type="entry name" value="TPP_enzyme_C"/>
    <property type="match status" value="1"/>
</dbReference>